<dbReference type="SMART" id="SM00220">
    <property type="entry name" value="S_TKc"/>
    <property type="match status" value="1"/>
</dbReference>
<feature type="binding site" evidence="5">
    <location>
        <position position="43"/>
    </location>
    <ligand>
        <name>ATP</name>
        <dbReference type="ChEBI" id="CHEBI:30616"/>
    </ligand>
</feature>
<evidence type="ECO:0000256" key="6">
    <source>
        <dbReference type="SAM" id="MobiDB-lite"/>
    </source>
</evidence>
<name>A0A2N3VAR1_9NOCA</name>
<accession>A0A2N3VAR1</accession>
<keyword evidence="1" id="KW-0808">Transferase</keyword>
<dbReference type="InterPro" id="IPR017441">
    <property type="entry name" value="Protein_kinase_ATP_BS"/>
</dbReference>
<keyword evidence="9" id="KW-1185">Reference proteome</keyword>
<evidence type="ECO:0000256" key="2">
    <source>
        <dbReference type="ARBA" id="ARBA00022741"/>
    </source>
</evidence>
<dbReference type="Gene3D" id="1.10.510.10">
    <property type="entry name" value="Transferase(Phosphotransferase) domain 1"/>
    <property type="match status" value="1"/>
</dbReference>
<evidence type="ECO:0000313" key="8">
    <source>
        <dbReference type="EMBL" id="PKV78719.1"/>
    </source>
</evidence>
<dbReference type="Pfam" id="PF00069">
    <property type="entry name" value="Pkinase"/>
    <property type="match status" value="1"/>
</dbReference>
<dbReference type="InterPro" id="IPR011009">
    <property type="entry name" value="Kinase-like_dom_sf"/>
</dbReference>
<dbReference type="AlphaFoldDB" id="A0A2N3VAR1"/>
<dbReference type="CDD" id="cd14014">
    <property type="entry name" value="STKc_PknB_like"/>
    <property type="match status" value="1"/>
</dbReference>
<dbReference type="EMBL" id="PJMW01000002">
    <property type="protein sequence ID" value="PKV78719.1"/>
    <property type="molecule type" value="Genomic_DNA"/>
</dbReference>
<dbReference type="PANTHER" id="PTHR43289:SF34">
    <property type="entry name" value="SERINE_THREONINE-PROTEIN KINASE YBDM-RELATED"/>
    <property type="match status" value="1"/>
</dbReference>
<dbReference type="Proteomes" id="UP000233766">
    <property type="component" value="Unassembled WGS sequence"/>
</dbReference>
<feature type="domain" description="Protein kinase" evidence="7">
    <location>
        <begin position="15"/>
        <end position="265"/>
    </location>
</feature>
<evidence type="ECO:0000313" key="9">
    <source>
        <dbReference type="Proteomes" id="UP000233766"/>
    </source>
</evidence>
<evidence type="ECO:0000259" key="7">
    <source>
        <dbReference type="PROSITE" id="PS50011"/>
    </source>
</evidence>
<dbReference type="SUPFAM" id="SSF56112">
    <property type="entry name" value="Protein kinase-like (PK-like)"/>
    <property type="match status" value="1"/>
</dbReference>
<organism evidence="8 9">
    <name type="scientific">Nocardia fluminea</name>
    <dbReference type="NCBI Taxonomy" id="134984"/>
    <lineage>
        <taxon>Bacteria</taxon>
        <taxon>Bacillati</taxon>
        <taxon>Actinomycetota</taxon>
        <taxon>Actinomycetes</taxon>
        <taxon>Mycobacteriales</taxon>
        <taxon>Nocardiaceae</taxon>
        <taxon>Nocardia</taxon>
    </lineage>
</organism>
<proteinExistence type="predicted"/>
<dbReference type="PROSITE" id="PS00107">
    <property type="entry name" value="PROTEIN_KINASE_ATP"/>
    <property type="match status" value="1"/>
</dbReference>
<feature type="region of interest" description="Disordered" evidence="6">
    <location>
        <begin position="293"/>
        <end position="377"/>
    </location>
</feature>
<evidence type="ECO:0000256" key="3">
    <source>
        <dbReference type="ARBA" id="ARBA00022777"/>
    </source>
</evidence>
<evidence type="ECO:0000256" key="4">
    <source>
        <dbReference type="ARBA" id="ARBA00022840"/>
    </source>
</evidence>
<dbReference type="GO" id="GO:0005524">
    <property type="term" value="F:ATP binding"/>
    <property type="evidence" value="ECO:0007669"/>
    <property type="project" value="UniProtKB-UniRule"/>
</dbReference>
<keyword evidence="4 5" id="KW-0067">ATP-binding</keyword>
<keyword evidence="8" id="KW-0723">Serine/threonine-protein kinase</keyword>
<evidence type="ECO:0000256" key="1">
    <source>
        <dbReference type="ARBA" id="ARBA00022679"/>
    </source>
</evidence>
<feature type="compositionally biased region" description="Polar residues" evidence="6">
    <location>
        <begin position="343"/>
        <end position="364"/>
    </location>
</feature>
<dbReference type="PROSITE" id="PS50011">
    <property type="entry name" value="PROTEIN_KINASE_DOM"/>
    <property type="match status" value="1"/>
</dbReference>
<comment type="caution">
    <text evidence="8">The sequence shown here is derived from an EMBL/GenBank/DDBJ whole genome shotgun (WGS) entry which is preliminary data.</text>
</comment>
<dbReference type="RefSeq" id="WP_101465119.1">
    <property type="nucleotide sequence ID" value="NZ_PJMW01000002.1"/>
</dbReference>
<gene>
    <name evidence="8" type="ORF">ATK86_3098</name>
</gene>
<dbReference type="InterPro" id="IPR000719">
    <property type="entry name" value="Prot_kinase_dom"/>
</dbReference>
<protein>
    <submittedName>
        <fullName evidence="8">Serine/threonine protein kinase</fullName>
    </submittedName>
</protein>
<feature type="region of interest" description="Disordered" evidence="6">
    <location>
        <begin position="456"/>
        <end position="475"/>
    </location>
</feature>
<evidence type="ECO:0000256" key="5">
    <source>
        <dbReference type="PROSITE-ProRule" id="PRU10141"/>
    </source>
</evidence>
<dbReference type="PANTHER" id="PTHR43289">
    <property type="entry name" value="MITOGEN-ACTIVATED PROTEIN KINASE KINASE KINASE 20-RELATED"/>
    <property type="match status" value="1"/>
</dbReference>
<dbReference type="InterPro" id="IPR008271">
    <property type="entry name" value="Ser/Thr_kinase_AS"/>
</dbReference>
<dbReference type="PROSITE" id="PS00108">
    <property type="entry name" value="PROTEIN_KINASE_ST"/>
    <property type="match status" value="1"/>
</dbReference>
<dbReference type="Gene3D" id="3.30.200.20">
    <property type="entry name" value="Phosphorylase Kinase, domain 1"/>
    <property type="match status" value="1"/>
</dbReference>
<dbReference type="GO" id="GO:0004674">
    <property type="term" value="F:protein serine/threonine kinase activity"/>
    <property type="evidence" value="ECO:0007669"/>
    <property type="project" value="UniProtKB-KW"/>
</dbReference>
<keyword evidence="3 8" id="KW-0418">Kinase</keyword>
<keyword evidence="2 5" id="KW-0547">Nucleotide-binding</keyword>
<reference evidence="8 9" key="1">
    <citation type="submission" date="2017-12" db="EMBL/GenBank/DDBJ databases">
        <title>Sequencing the genomes of 1000 Actinobacteria strains.</title>
        <authorList>
            <person name="Klenk H.-P."/>
        </authorList>
    </citation>
    <scope>NUCLEOTIDE SEQUENCE [LARGE SCALE GENOMIC DNA]</scope>
    <source>
        <strain evidence="8 9">DSM 44489</strain>
    </source>
</reference>
<dbReference type="OrthoDB" id="9762169at2"/>
<sequence length="594" mass="60616">MQPLDPNDPRRIGDYRLLGVLGAGGMGKVYLGRNPGGRTVAVKVIRPDLIDEEFRARFRREVAAAQRVGGAFTAPVLDADVDARAPWLATGYVAGISLTDAVTQFGPFAEPALTALAHGLAEALVAVHAAGIVHRDLKPSNVMLAIDGPKVIDFGIARVIADSALTTTGKFLGSPGFMCPEQVSGETLSPACDVFALGGVLTFAAAGHGPFGTAEVMQMLWRIVYEEPRIEALPESLRPLVASCLAKDPAARPTPEQVLSALAVLGAPERTGWLPPQVVAHISTAAVRLLDLDSGPADPPHPDATVTSASGRPTGASVPNPPLANPARNSPTGSSRPYAPNLTGGSMPTPYGQSAGFTSDSTEAPRQPATYPRAHSAAAAGEFTQPPVVSAHKSADTFTGRPSARATASRRTRTLLIAASVTVAVAVAVGAYLFGTQLNAESTGGAGTSAIAVSTSVPSNATTTPPSSASATSTVSAGSASATVPAEFVGTWKGKAADGPVQFDIELTIAAGAVGQELATSANTGTFSRDRCDRAETLTEASAESLTFRARLTAGSGCYDQGAVSTVILQPDGTLAYRTPGVLGGTIAGTLRKG</sequence>